<dbReference type="GO" id="GO:0046983">
    <property type="term" value="F:protein dimerization activity"/>
    <property type="evidence" value="ECO:0007669"/>
    <property type="project" value="InterPro"/>
</dbReference>
<evidence type="ECO:0000313" key="3">
    <source>
        <dbReference type="EMBL" id="CAJ1952113.1"/>
    </source>
</evidence>
<dbReference type="InterPro" id="IPR012337">
    <property type="entry name" value="RNaseH-like_sf"/>
</dbReference>
<sequence length="675" mass="74812">MENIQHKEANNDVGGGDSRIKAAESSDFVDDQGHAKVNDPVEPPARFAPKGRGSLDDSIDPSEPVTTPGGGTKQMDPNSILTRLYDPDRMQKPAIWKFIKLVAPGPADQPPPGCMKWRSKDAIAAYCLKCKKQFTYTKGTSKTISRHMMAYHGLVNTDGETDITNEGGTDGTRSKAIGPSAKEPPLKKRKKTVTKGESQPLLLLKWLVGSFRPFTVVDDLGFKELVRGLPEPYTKEDVLVLARSKVESAKAELHQQLGLCEDFSLAYEVIKCQGMKYCSVRITFCTAVFERHSLTIKVAPCGSPVSVVEEALQEYGLSSKKITNITRKHATEDCNLSETATQLNIPLKLASRCILHTMDHVVMSCLSLDPVKQLLALIQEYVKNHKAVPNCKDAYKLVQDFLELPTPAASKNGDVTCPTMQQQSMARALREILQPFYDATKTLSVEPYPMMAIPVFRRINDVLGKVNVNDSLGSGFEATSMEQFRQSICTAFEKAFEPMLNGTTPFMWTVPIDPRLIHMKGLSASEKDDVVATLTANVKRLKLSKRSSGENIDQQGQDNAKNRRQETSTMAGLFFGEDAEVEGTDVNCSDEDATSYARTSVDRYIETVKSNRRIEDPLGWWKANQDQFPELSLLARKWLGASTIFLEPDGKAERDGYHGDHLEVVSFLHDNIGLI</sequence>
<feature type="region of interest" description="Disordered" evidence="1">
    <location>
        <begin position="160"/>
        <end position="192"/>
    </location>
</feature>
<organism evidence="3 4">
    <name type="scientific">Cylindrotheca closterium</name>
    <dbReference type="NCBI Taxonomy" id="2856"/>
    <lineage>
        <taxon>Eukaryota</taxon>
        <taxon>Sar</taxon>
        <taxon>Stramenopiles</taxon>
        <taxon>Ochrophyta</taxon>
        <taxon>Bacillariophyta</taxon>
        <taxon>Bacillariophyceae</taxon>
        <taxon>Bacillariophycidae</taxon>
        <taxon>Bacillariales</taxon>
        <taxon>Bacillariaceae</taxon>
        <taxon>Cylindrotheca</taxon>
    </lineage>
</organism>
<keyword evidence="4" id="KW-1185">Reference proteome</keyword>
<dbReference type="Pfam" id="PF05699">
    <property type="entry name" value="Dimer_Tnp_hAT"/>
    <property type="match status" value="1"/>
</dbReference>
<evidence type="ECO:0000313" key="4">
    <source>
        <dbReference type="Proteomes" id="UP001295423"/>
    </source>
</evidence>
<dbReference type="AlphaFoldDB" id="A0AAD2FSY1"/>
<comment type="caution">
    <text evidence="3">The sequence shown here is derived from an EMBL/GenBank/DDBJ whole genome shotgun (WGS) entry which is preliminary data.</text>
</comment>
<feature type="domain" description="HAT C-terminal dimerisation" evidence="2">
    <location>
        <begin position="602"/>
        <end position="639"/>
    </location>
</feature>
<gene>
    <name evidence="3" type="ORF">CYCCA115_LOCUS13395</name>
</gene>
<name>A0AAD2FSY1_9STRA</name>
<evidence type="ECO:0000256" key="1">
    <source>
        <dbReference type="SAM" id="MobiDB-lite"/>
    </source>
</evidence>
<proteinExistence type="predicted"/>
<protein>
    <recommendedName>
        <fullName evidence="2">HAT C-terminal dimerisation domain-containing protein</fullName>
    </recommendedName>
</protein>
<feature type="compositionally biased region" description="Basic and acidic residues" evidence="1">
    <location>
        <begin position="1"/>
        <end position="10"/>
    </location>
</feature>
<accession>A0AAD2FSY1</accession>
<dbReference type="PANTHER" id="PTHR46169">
    <property type="entry name" value="DNA REPLICATION-RELATED ELEMENT FACTOR, ISOFORM A"/>
    <property type="match status" value="1"/>
</dbReference>
<feature type="region of interest" description="Disordered" evidence="1">
    <location>
        <begin position="545"/>
        <end position="565"/>
    </location>
</feature>
<dbReference type="GO" id="GO:0005634">
    <property type="term" value="C:nucleus"/>
    <property type="evidence" value="ECO:0007669"/>
    <property type="project" value="TreeGrafter"/>
</dbReference>
<feature type="region of interest" description="Disordered" evidence="1">
    <location>
        <begin position="1"/>
        <end position="78"/>
    </location>
</feature>
<dbReference type="PANTHER" id="PTHR46169:SF29">
    <property type="entry name" value="DNA REPLICATION-RELATED ELEMENT FACTOR, ISOFORM A"/>
    <property type="match status" value="1"/>
</dbReference>
<evidence type="ECO:0000259" key="2">
    <source>
        <dbReference type="Pfam" id="PF05699"/>
    </source>
</evidence>
<dbReference type="SUPFAM" id="SSF53098">
    <property type="entry name" value="Ribonuclease H-like"/>
    <property type="match status" value="1"/>
</dbReference>
<dbReference type="Proteomes" id="UP001295423">
    <property type="component" value="Unassembled WGS sequence"/>
</dbReference>
<dbReference type="EMBL" id="CAKOGP040001799">
    <property type="protein sequence ID" value="CAJ1952113.1"/>
    <property type="molecule type" value="Genomic_DNA"/>
</dbReference>
<reference evidence="3" key="1">
    <citation type="submission" date="2023-08" db="EMBL/GenBank/DDBJ databases">
        <authorList>
            <person name="Audoor S."/>
            <person name="Bilcke G."/>
        </authorList>
    </citation>
    <scope>NUCLEOTIDE SEQUENCE</scope>
</reference>
<dbReference type="InterPro" id="IPR052717">
    <property type="entry name" value="Vacuolar_transposase_reg"/>
</dbReference>
<dbReference type="GO" id="GO:0006357">
    <property type="term" value="P:regulation of transcription by RNA polymerase II"/>
    <property type="evidence" value="ECO:0007669"/>
    <property type="project" value="TreeGrafter"/>
</dbReference>
<dbReference type="InterPro" id="IPR008906">
    <property type="entry name" value="HATC_C_dom"/>
</dbReference>
<feature type="compositionally biased region" description="Polar residues" evidence="1">
    <location>
        <begin position="549"/>
        <end position="559"/>
    </location>
</feature>